<accession>A0AA50DPY0</accession>
<reference evidence="2 3" key="1">
    <citation type="submission" date="2023-07" db="EMBL/GenBank/DDBJ databases">
        <title>Pathogenic bacteria of pear tree diseases.</title>
        <authorList>
            <person name="Zhang Z."/>
            <person name="He L."/>
            <person name="Huang R."/>
        </authorList>
    </citation>
    <scope>NUCLEOTIDE SEQUENCE [LARGE SCALE GENOMIC DNA]</scope>
    <source>
        <strain evidence="2 3">DE2</strain>
    </source>
</reference>
<dbReference type="InterPro" id="IPR025577">
    <property type="entry name" value="FlxA"/>
</dbReference>
<feature type="region of interest" description="Disordered" evidence="1">
    <location>
        <begin position="80"/>
        <end position="113"/>
    </location>
</feature>
<organism evidence="2 3">
    <name type="scientific">Erwinia pyri</name>
    <dbReference type="NCBI Taxonomy" id="3062598"/>
    <lineage>
        <taxon>Bacteria</taxon>
        <taxon>Pseudomonadati</taxon>
        <taxon>Pseudomonadota</taxon>
        <taxon>Gammaproteobacteria</taxon>
        <taxon>Enterobacterales</taxon>
        <taxon>Erwiniaceae</taxon>
        <taxon>Erwinia</taxon>
    </lineage>
</organism>
<protein>
    <submittedName>
        <fullName evidence="2">FlxA-like family protein</fullName>
    </submittedName>
</protein>
<gene>
    <name evidence="2" type="ORF">Q3V30_06090</name>
</gene>
<dbReference type="KEGG" id="epi:Q3V30_06090"/>
<name>A0AA50DPY0_9GAMM</name>
<dbReference type="AlphaFoldDB" id="A0AA50DPY0"/>
<feature type="compositionally biased region" description="Polar residues" evidence="1">
    <location>
        <begin position="87"/>
        <end position="102"/>
    </location>
</feature>
<proteinExistence type="predicted"/>
<feature type="region of interest" description="Disordered" evidence="1">
    <location>
        <begin position="1"/>
        <end position="26"/>
    </location>
</feature>
<evidence type="ECO:0000313" key="3">
    <source>
        <dbReference type="Proteomes" id="UP001228139"/>
    </source>
</evidence>
<feature type="compositionally biased region" description="Low complexity" evidence="1">
    <location>
        <begin position="1"/>
        <end position="14"/>
    </location>
</feature>
<dbReference type="EMBL" id="CP132353">
    <property type="protein sequence ID" value="WLS80056.1"/>
    <property type="molecule type" value="Genomic_DNA"/>
</dbReference>
<dbReference type="Proteomes" id="UP001228139">
    <property type="component" value="Chromosome"/>
</dbReference>
<sequence length="119" mass="12594">MTTINTNSTTTIGSGSSGGGPTSQIASLNKQITQLQNQLKSLGTDDTLTTEQKSEQQQLIESQIQLIEAQIAQIEQQQAEKAQEQQSNNKAETAVTAASSKSGDGVNRPTATNALNVYI</sequence>
<dbReference type="RefSeq" id="WP_306211419.1">
    <property type="nucleotide sequence ID" value="NZ_CP132353.1"/>
</dbReference>
<dbReference type="Pfam" id="PF14282">
    <property type="entry name" value="FlxA"/>
    <property type="match status" value="1"/>
</dbReference>
<keyword evidence="3" id="KW-1185">Reference proteome</keyword>
<evidence type="ECO:0000313" key="2">
    <source>
        <dbReference type="EMBL" id="WLS80056.1"/>
    </source>
</evidence>
<evidence type="ECO:0000256" key="1">
    <source>
        <dbReference type="SAM" id="MobiDB-lite"/>
    </source>
</evidence>